<gene>
    <name evidence="1" type="ORF">M378DRAFT_169647</name>
</gene>
<dbReference type="EMBL" id="KN818321">
    <property type="protein sequence ID" value="KIL59142.1"/>
    <property type="molecule type" value="Genomic_DNA"/>
</dbReference>
<dbReference type="HOGENOM" id="CLU_3013672_0_0_1"/>
<evidence type="ECO:0000313" key="1">
    <source>
        <dbReference type="EMBL" id="KIL59142.1"/>
    </source>
</evidence>
<evidence type="ECO:0000313" key="2">
    <source>
        <dbReference type="Proteomes" id="UP000054549"/>
    </source>
</evidence>
<dbReference type="AlphaFoldDB" id="A0A0C2WCV0"/>
<proteinExistence type="predicted"/>
<protein>
    <submittedName>
        <fullName evidence="1">Uncharacterized protein</fullName>
    </submittedName>
</protein>
<dbReference type="Proteomes" id="UP000054549">
    <property type="component" value="Unassembled WGS sequence"/>
</dbReference>
<name>A0A0C2WCV0_AMAMK</name>
<organism evidence="1 2">
    <name type="scientific">Amanita muscaria (strain Koide BX008)</name>
    <dbReference type="NCBI Taxonomy" id="946122"/>
    <lineage>
        <taxon>Eukaryota</taxon>
        <taxon>Fungi</taxon>
        <taxon>Dikarya</taxon>
        <taxon>Basidiomycota</taxon>
        <taxon>Agaricomycotina</taxon>
        <taxon>Agaricomycetes</taxon>
        <taxon>Agaricomycetidae</taxon>
        <taxon>Agaricales</taxon>
        <taxon>Pluteineae</taxon>
        <taxon>Amanitaceae</taxon>
        <taxon>Amanita</taxon>
    </lineage>
</organism>
<accession>A0A0C2WCV0</accession>
<keyword evidence="2" id="KW-1185">Reference proteome</keyword>
<sequence length="56" mass="6467">MFKVHYVTGCEPYRSKFLPTPSRSTMSNSQDCRPLSTTAWQLLSRSRFLNNSVINL</sequence>
<dbReference type="InParanoid" id="A0A0C2WCV0"/>
<reference evidence="1 2" key="1">
    <citation type="submission" date="2014-04" db="EMBL/GenBank/DDBJ databases">
        <title>Evolutionary Origins and Diversification of the Mycorrhizal Mutualists.</title>
        <authorList>
            <consortium name="DOE Joint Genome Institute"/>
            <consortium name="Mycorrhizal Genomics Consortium"/>
            <person name="Kohler A."/>
            <person name="Kuo A."/>
            <person name="Nagy L.G."/>
            <person name="Floudas D."/>
            <person name="Copeland A."/>
            <person name="Barry K.W."/>
            <person name="Cichocki N."/>
            <person name="Veneault-Fourrey C."/>
            <person name="LaButti K."/>
            <person name="Lindquist E.A."/>
            <person name="Lipzen A."/>
            <person name="Lundell T."/>
            <person name="Morin E."/>
            <person name="Murat C."/>
            <person name="Riley R."/>
            <person name="Ohm R."/>
            <person name="Sun H."/>
            <person name="Tunlid A."/>
            <person name="Henrissat B."/>
            <person name="Grigoriev I.V."/>
            <person name="Hibbett D.S."/>
            <person name="Martin F."/>
        </authorList>
    </citation>
    <scope>NUCLEOTIDE SEQUENCE [LARGE SCALE GENOMIC DNA]</scope>
    <source>
        <strain evidence="1 2">Koide BX008</strain>
    </source>
</reference>